<proteinExistence type="inferred from homology"/>
<evidence type="ECO:0000256" key="2">
    <source>
        <dbReference type="ARBA" id="ARBA00011032"/>
    </source>
</evidence>
<comment type="similarity">
    <text evidence="2">Belongs to the AOR/FOR family.</text>
</comment>
<dbReference type="PANTHER" id="PTHR30038">
    <property type="entry name" value="ALDEHYDE FERREDOXIN OXIDOREDUCTASE"/>
    <property type="match status" value="1"/>
</dbReference>
<dbReference type="EMBL" id="JACCKX010000001">
    <property type="protein sequence ID" value="NZA01118.1"/>
    <property type="molecule type" value="Genomic_DNA"/>
</dbReference>
<dbReference type="SUPFAM" id="SSF56228">
    <property type="entry name" value="Aldehyde ferredoxin oxidoreductase, N-terminal domain"/>
    <property type="match status" value="1"/>
</dbReference>
<keyword evidence="7" id="KW-0411">Iron-sulfur</keyword>
<keyword evidence="3" id="KW-0004">4Fe-4S</keyword>
<dbReference type="InterPro" id="IPR013983">
    <property type="entry name" value="Ald_Fedxn_OxRdtase_N"/>
</dbReference>
<dbReference type="GO" id="GO:0051539">
    <property type="term" value="F:4 iron, 4 sulfur cluster binding"/>
    <property type="evidence" value="ECO:0007669"/>
    <property type="project" value="UniProtKB-KW"/>
</dbReference>
<evidence type="ECO:0000256" key="1">
    <source>
        <dbReference type="ARBA" id="ARBA00001966"/>
    </source>
</evidence>
<evidence type="ECO:0000256" key="6">
    <source>
        <dbReference type="ARBA" id="ARBA00023004"/>
    </source>
</evidence>
<dbReference type="Pfam" id="PF01314">
    <property type="entry name" value="AFOR_C"/>
    <property type="match status" value="1"/>
</dbReference>
<dbReference type="SMART" id="SM00790">
    <property type="entry name" value="AFOR_N"/>
    <property type="match status" value="1"/>
</dbReference>
<comment type="caution">
    <text evidence="10">The sequence shown here is derived from an EMBL/GenBank/DDBJ whole genome shotgun (WGS) entry which is preliminary data.</text>
</comment>
<dbReference type="InterPro" id="IPR001203">
    <property type="entry name" value="OxRdtase_Ald_Fedxn_C"/>
</dbReference>
<dbReference type="InterPro" id="IPR013984">
    <property type="entry name" value="Ald_Fedxn_OxRdtase_dom2"/>
</dbReference>
<keyword evidence="5" id="KW-0560">Oxidoreductase</keyword>
<evidence type="ECO:0000256" key="8">
    <source>
        <dbReference type="ARBA" id="ARBA00049934"/>
    </source>
</evidence>
<dbReference type="Gene3D" id="3.60.9.10">
    <property type="entry name" value="Aldehyde ferredoxin oxidoreductase, N-terminal domain"/>
    <property type="match status" value="1"/>
</dbReference>
<dbReference type="PANTHER" id="PTHR30038:SF0">
    <property type="entry name" value="TUNGSTEN-CONTAINING ALDEHYDE FERREDOXIN OXIDOREDUCTASE"/>
    <property type="match status" value="1"/>
</dbReference>
<dbReference type="Pfam" id="PF02730">
    <property type="entry name" value="AFOR_N"/>
    <property type="match status" value="1"/>
</dbReference>
<sequence length="615" mass="66242">MSWAGKLLRVNLTTGTVKSEPLNMEWARQYIGSRGLGTKYYTSEIDPKIDPLAPENKLIWATGPLTGTMASTGGRYTVITKGPLTGAIACSNSGGYWGAELKFAGWDMIIFEGKSPKPVWLYIQDDKVELRDAAELWGKSVWDTEAIIKKELQDPQVRISSIGRTGENGVLFAAIMNDLHRAAGRSGVGAVMGSKNLKAIAVRGTLGVGNVRDPKAFMKETMERKKILAENPVTGEGLPTHGTQVLMNVINEVGALPTRNHRDVQFEQADAISAEAMRRPRATDGKAQLVTNQACFGCTIACGRISKQDPNHFTVKDKPRYQHATGGLEYEAAWALGAANGVGDLEALQYVNQLCNEEGMDPISLGATLGAAFELYEMGVLTKEQLGIEAPFGSAKALVQLVEDTIAGQGFGKEIGQGSKRLTAKYGHPELSMSAKGQEFPAYDGRALQGIGLAYATSNRGGCHLRGYTVASEVMGIPVKTDPTATEGKPELVKAFQDATAAFDSAGLCVFTTFAWSLPDLAPQLQAACDEAYTVEELSLIGERIWNMEREFNNAAGFTKADDTLPPRLKTEAAKVGGSKGQVSQVDAMMPKYYEVRGWDSEGRPTAETKARLGL</sequence>
<dbReference type="GO" id="GO:0009055">
    <property type="term" value="F:electron transfer activity"/>
    <property type="evidence" value="ECO:0007669"/>
    <property type="project" value="InterPro"/>
</dbReference>
<dbReference type="Gene3D" id="1.10.599.10">
    <property type="entry name" value="Aldehyde Ferredoxin Oxidoreductase Protein, subunit A, domain 3"/>
    <property type="match status" value="1"/>
</dbReference>
<evidence type="ECO:0000259" key="9">
    <source>
        <dbReference type="SMART" id="SM00790"/>
    </source>
</evidence>
<evidence type="ECO:0000256" key="3">
    <source>
        <dbReference type="ARBA" id="ARBA00022485"/>
    </source>
</evidence>
<reference evidence="10 11" key="1">
    <citation type="submission" date="2020-07" db="EMBL/GenBank/DDBJ databases">
        <authorList>
            <person name="Maaloum M."/>
        </authorList>
    </citation>
    <scope>NUCLEOTIDE SEQUENCE [LARGE SCALE GENOMIC DNA]</scope>
    <source>
        <strain evidence="10 11">GCS-AN-3</strain>
    </source>
</reference>
<feature type="domain" description="Aldehyde ferredoxin oxidoreductase N-terminal" evidence="9">
    <location>
        <begin position="3"/>
        <end position="206"/>
    </location>
</feature>
<protein>
    <submittedName>
        <fullName evidence="10">Aldehyde ferredoxin oxidoreductase family protein</fullName>
    </submittedName>
</protein>
<dbReference type="RefSeq" id="WP_180549626.1">
    <property type="nucleotide sequence ID" value="NZ_JACCKX010000001.1"/>
</dbReference>
<evidence type="ECO:0000256" key="5">
    <source>
        <dbReference type="ARBA" id="ARBA00023002"/>
    </source>
</evidence>
<dbReference type="Proteomes" id="UP000589716">
    <property type="component" value="Unassembled WGS sequence"/>
</dbReference>
<keyword evidence="11" id="KW-1185">Reference proteome</keyword>
<dbReference type="Gene3D" id="1.10.569.10">
    <property type="entry name" value="Aldehyde Ferredoxin Oxidoreductase Protein, subunit A, domain 2"/>
    <property type="match status" value="1"/>
</dbReference>
<dbReference type="AlphaFoldDB" id="A0A853IWT0"/>
<dbReference type="InterPro" id="IPR051919">
    <property type="entry name" value="W-dependent_AOR"/>
</dbReference>
<keyword evidence="6" id="KW-0408">Iron</keyword>
<evidence type="ECO:0000313" key="10">
    <source>
        <dbReference type="EMBL" id="NZA01118.1"/>
    </source>
</evidence>
<comment type="cofactor">
    <cofactor evidence="8">
        <name>tungstopterin</name>
        <dbReference type="ChEBI" id="CHEBI:30402"/>
    </cofactor>
</comment>
<name>A0A853IWT0_9BURK</name>
<dbReference type="InterPro" id="IPR036503">
    <property type="entry name" value="Ald_Fedxn_OxRdtase_N_sf"/>
</dbReference>
<accession>A0A853IWT0</accession>
<evidence type="ECO:0000256" key="4">
    <source>
        <dbReference type="ARBA" id="ARBA00022723"/>
    </source>
</evidence>
<gene>
    <name evidence="10" type="ORF">H0I39_03880</name>
</gene>
<dbReference type="SUPFAM" id="SSF48310">
    <property type="entry name" value="Aldehyde ferredoxin oxidoreductase, C-terminal domains"/>
    <property type="match status" value="1"/>
</dbReference>
<keyword evidence="4" id="KW-0479">Metal-binding</keyword>
<dbReference type="GO" id="GO:0016625">
    <property type="term" value="F:oxidoreductase activity, acting on the aldehyde or oxo group of donors, iron-sulfur protein as acceptor"/>
    <property type="evidence" value="ECO:0007669"/>
    <property type="project" value="InterPro"/>
</dbReference>
<organism evidence="10 11">
    <name type="scientific">Ottowia beijingensis</name>
    <dbReference type="NCBI Taxonomy" id="1207057"/>
    <lineage>
        <taxon>Bacteria</taxon>
        <taxon>Pseudomonadati</taxon>
        <taxon>Pseudomonadota</taxon>
        <taxon>Betaproteobacteria</taxon>
        <taxon>Burkholderiales</taxon>
        <taxon>Comamonadaceae</taxon>
        <taxon>Ottowia</taxon>
    </lineage>
</organism>
<evidence type="ECO:0000313" key="11">
    <source>
        <dbReference type="Proteomes" id="UP000589716"/>
    </source>
</evidence>
<dbReference type="InterPro" id="IPR013985">
    <property type="entry name" value="Ald_Fedxn_OxRdtase_dom3"/>
</dbReference>
<comment type="cofactor">
    <cofactor evidence="1">
        <name>[4Fe-4S] cluster</name>
        <dbReference type="ChEBI" id="CHEBI:49883"/>
    </cofactor>
</comment>
<evidence type="ECO:0000256" key="7">
    <source>
        <dbReference type="ARBA" id="ARBA00023014"/>
    </source>
</evidence>
<dbReference type="GO" id="GO:0046872">
    <property type="term" value="F:metal ion binding"/>
    <property type="evidence" value="ECO:0007669"/>
    <property type="project" value="UniProtKB-KW"/>
</dbReference>
<dbReference type="InterPro" id="IPR036021">
    <property type="entry name" value="Tungsten_al_ferr_oxy-like_C"/>
</dbReference>